<feature type="domain" description="C2" evidence="1">
    <location>
        <begin position="1"/>
        <end position="110"/>
    </location>
</feature>
<proteinExistence type="predicted"/>
<dbReference type="SMART" id="SM00239">
    <property type="entry name" value="C2"/>
    <property type="match status" value="1"/>
</dbReference>
<dbReference type="PROSITE" id="PS50004">
    <property type="entry name" value="C2"/>
    <property type="match status" value="1"/>
</dbReference>
<reference evidence="2" key="1">
    <citation type="submission" date="2020-06" db="EMBL/GenBank/DDBJ databases">
        <authorList>
            <consortium name="Plant Systems Biology data submission"/>
        </authorList>
    </citation>
    <scope>NUCLEOTIDE SEQUENCE</scope>
    <source>
        <strain evidence="2">D6</strain>
    </source>
</reference>
<protein>
    <submittedName>
        <fullName evidence="2">Synaptotagmin-10</fullName>
    </submittedName>
</protein>
<dbReference type="Pfam" id="PF00168">
    <property type="entry name" value="C2"/>
    <property type="match status" value="1"/>
</dbReference>
<dbReference type="GO" id="GO:0010628">
    <property type="term" value="P:positive regulation of gene expression"/>
    <property type="evidence" value="ECO:0007669"/>
    <property type="project" value="TreeGrafter"/>
</dbReference>
<keyword evidence="3" id="KW-1185">Reference proteome</keyword>
<evidence type="ECO:0000313" key="2">
    <source>
        <dbReference type="EMBL" id="CAB9496601.1"/>
    </source>
</evidence>
<name>A0A9N8H0W0_9STRA</name>
<dbReference type="InterPro" id="IPR035892">
    <property type="entry name" value="C2_domain_sf"/>
</dbReference>
<dbReference type="EMBL" id="CAICTM010000007">
    <property type="protein sequence ID" value="CAB9496601.1"/>
    <property type="molecule type" value="Genomic_DNA"/>
</dbReference>
<dbReference type="Proteomes" id="UP001153069">
    <property type="component" value="Unassembled WGS sequence"/>
</dbReference>
<comment type="caution">
    <text evidence="2">The sequence shown here is derived from an EMBL/GenBank/DDBJ whole genome shotgun (WGS) entry which is preliminary data.</text>
</comment>
<organism evidence="2 3">
    <name type="scientific">Seminavis robusta</name>
    <dbReference type="NCBI Taxonomy" id="568900"/>
    <lineage>
        <taxon>Eukaryota</taxon>
        <taxon>Sar</taxon>
        <taxon>Stramenopiles</taxon>
        <taxon>Ochrophyta</taxon>
        <taxon>Bacillariophyta</taxon>
        <taxon>Bacillariophyceae</taxon>
        <taxon>Bacillariophycidae</taxon>
        <taxon>Naviculales</taxon>
        <taxon>Naviculaceae</taxon>
        <taxon>Seminavis</taxon>
    </lineage>
</organism>
<dbReference type="Gene3D" id="2.60.40.150">
    <property type="entry name" value="C2 domain"/>
    <property type="match status" value="1"/>
</dbReference>
<dbReference type="InterPro" id="IPR000008">
    <property type="entry name" value="C2_dom"/>
</dbReference>
<dbReference type="CDD" id="cd00030">
    <property type="entry name" value="C2"/>
    <property type="match status" value="1"/>
</dbReference>
<dbReference type="SUPFAM" id="SSF49562">
    <property type="entry name" value="C2 domain (Calcium/lipid-binding domain, CaLB)"/>
    <property type="match status" value="1"/>
</dbReference>
<dbReference type="AlphaFoldDB" id="A0A9N8H0W0"/>
<accession>A0A9N8H0W0</accession>
<dbReference type="PANTHER" id="PTHR47800">
    <property type="entry name" value="C2 DOMAIN-CONTAINING PROTEIN"/>
    <property type="match status" value="1"/>
</dbReference>
<dbReference type="PANTHER" id="PTHR47800:SF5">
    <property type="entry name" value="FER-1-LIKE PROTEIN 6"/>
    <property type="match status" value="1"/>
</dbReference>
<gene>
    <name evidence="2" type="ORF">SEMRO_7_G005720.1</name>
</gene>
<sequence length="150" mass="16778">MGVLTVFLDKCTNLPNSDLMTASDPYVRLELEQDNWTKDVDYGYQKSTTKQDDLNPVYGETFTFNIPTLDNMVLTCKIKDDDTGSFDDKLGWCKIKLEELGLSETPMEIERVVDRNVITANGMIFLKLSYSEKEQGAAGGNSGVTDEVDV</sequence>
<dbReference type="OrthoDB" id="40528at2759"/>
<evidence type="ECO:0000313" key="3">
    <source>
        <dbReference type="Proteomes" id="UP001153069"/>
    </source>
</evidence>
<evidence type="ECO:0000259" key="1">
    <source>
        <dbReference type="PROSITE" id="PS50004"/>
    </source>
</evidence>